<feature type="non-terminal residue" evidence="9">
    <location>
        <position position="867"/>
    </location>
</feature>
<dbReference type="GO" id="GO:0003777">
    <property type="term" value="F:microtubule motor activity"/>
    <property type="evidence" value="ECO:0007669"/>
    <property type="project" value="InterPro"/>
</dbReference>
<evidence type="ECO:0000313" key="10">
    <source>
        <dbReference type="Proteomes" id="UP000243686"/>
    </source>
</evidence>
<dbReference type="InterPro" id="IPR001752">
    <property type="entry name" value="Kinesin_motor_dom"/>
</dbReference>
<sequence>MVNARDAFIWFGEHSLVVFNETSDLATERIDRIRKENVDDEFPKQLPGFSETLVDRRSVGEFGDSSADSDGWDEQRIHSLDKRKANIDTQCPQAVTASLTRLTAREVADTNEGSPSITSSGHADNASSSMVGDSQSVCSLNDIPGSKYKFYYNRLYKCLCFLEAENLKILEAIQRKVRLNGEPKRLEELLDDFAFQVAGKKDAYEKTLTSQATIDGQQAFMGRRWKSRYLKLLELVLLLEARGKRGITNEGSQAGLGPKADSAGHALETEFFNDVLTTPWDPEHRQEAAIKDAVNDVALNNDSPKGRRRASTYEFDDLAISISSVYIQDLLAHHNLYAEEIKHQNEMKCRLSHLLHKTKEQRNQLKKYVSEQESRIQAIEKNIQETEEAILQKKAPRATSANSQDENDVVGRQSVGQLQTRISTPVLEVHEAAKQMQLTKTHEMNKLQSEIKLLECHKRDLEGMLREEEQQRRLLSKRLHDIIGSIRVSCRIKPHPENYLQVISDDKLLFPKSLPSSSDADQDTARPAIRLDTDQLRCFIFENVVGPGSGHHEIFRKVSQSLTRCLDGCNLCVMTYGPRKSGKTFTMFGGLSARKITNNRAEIAKGIAQDTVHLLLSLVNQRTEWKYSVYLRAMAVDDERLVDLLKEEKHCFTTTHALAIRDDSICMNIKAVEISSALEFDRYINLVRESERANQNMHLILKLVIVGGSKHTKEKSSYSTIILADLASWEKRCNTEESEMLAVQNTPTGSEANSPNIASIPANRNTPNTIRNSTGVNQSLLSLSRVFTALRKRKLPAFKDALLTQILKPVLTGGSQFFLIVTINSDPKEFTSTLASLQFAQNVMQATTKLGSDQRNKRSCSQQADLN</sequence>
<feature type="region of interest" description="Disordered" evidence="7">
    <location>
        <begin position="105"/>
        <end position="128"/>
    </location>
</feature>
<proteinExistence type="inferred from homology"/>
<evidence type="ECO:0000256" key="7">
    <source>
        <dbReference type="SAM" id="MobiDB-lite"/>
    </source>
</evidence>
<dbReference type="EMBL" id="KV892847">
    <property type="protein sequence ID" value="OON20107.1"/>
    <property type="molecule type" value="Genomic_DNA"/>
</dbReference>
<feature type="binding site" evidence="5">
    <location>
        <begin position="577"/>
        <end position="584"/>
    </location>
    <ligand>
        <name>ATP</name>
        <dbReference type="ChEBI" id="CHEBI:30616"/>
    </ligand>
</feature>
<dbReference type="GO" id="GO:0005856">
    <property type="term" value="C:cytoskeleton"/>
    <property type="evidence" value="ECO:0007669"/>
    <property type="project" value="UniProtKB-SubCell"/>
</dbReference>
<accession>A0A1S8X0C4</accession>
<dbReference type="GO" id="GO:0005524">
    <property type="term" value="F:ATP binding"/>
    <property type="evidence" value="ECO:0007669"/>
    <property type="project" value="UniProtKB-UniRule"/>
</dbReference>
<protein>
    <submittedName>
        <fullName evidence="9">Kinesin motor domain protein</fullName>
    </submittedName>
</protein>
<feature type="compositionally biased region" description="Polar residues" evidence="7">
    <location>
        <begin position="111"/>
        <end position="128"/>
    </location>
</feature>
<dbReference type="PANTHER" id="PTHR47972">
    <property type="entry name" value="KINESIN-LIKE PROTEIN KLP-3"/>
    <property type="match status" value="1"/>
</dbReference>
<dbReference type="Gene3D" id="3.40.850.10">
    <property type="entry name" value="Kinesin motor domain"/>
    <property type="match status" value="1"/>
</dbReference>
<organism evidence="9 10">
    <name type="scientific">Opisthorchis viverrini</name>
    <name type="common">Southeast Asian liver fluke</name>
    <dbReference type="NCBI Taxonomy" id="6198"/>
    <lineage>
        <taxon>Eukaryota</taxon>
        <taxon>Metazoa</taxon>
        <taxon>Spiralia</taxon>
        <taxon>Lophotrochozoa</taxon>
        <taxon>Platyhelminthes</taxon>
        <taxon>Trematoda</taxon>
        <taxon>Digenea</taxon>
        <taxon>Opisthorchiida</taxon>
        <taxon>Opisthorchiata</taxon>
        <taxon>Opisthorchiidae</taxon>
        <taxon>Opisthorchis</taxon>
    </lineage>
</organism>
<evidence type="ECO:0000256" key="3">
    <source>
        <dbReference type="ARBA" id="ARBA00022840"/>
    </source>
</evidence>
<comment type="similarity">
    <text evidence="5">Belongs to the TRAFAC class myosin-kinesin ATPase superfamily. Kinesin family.</text>
</comment>
<dbReference type="InterPro" id="IPR036961">
    <property type="entry name" value="Kinesin_motor_dom_sf"/>
</dbReference>
<evidence type="ECO:0000313" key="9">
    <source>
        <dbReference type="EMBL" id="OON20107.1"/>
    </source>
</evidence>
<dbReference type="SUPFAM" id="SSF52540">
    <property type="entry name" value="P-loop containing nucleoside triphosphate hydrolases"/>
    <property type="match status" value="1"/>
</dbReference>
<keyword evidence="2 5" id="KW-0547">Nucleotide-binding</keyword>
<dbReference type="PRINTS" id="PR00380">
    <property type="entry name" value="KINESINHEAVY"/>
</dbReference>
<evidence type="ECO:0000256" key="2">
    <source>
        <dbReference type="ARBA" id="ARBA00022741"/>
    </source>
</evidence>
<keyword evidence="6" id="KW-0175">Coiled coil</keyword>
<feature type="coiled-coil region" evidence="6">
    <location>
        <begin position="444"/>
        <end position="478"/>
    </location>
</feature>
<evidence type="ECO:0000256" key="6">
    <source>
        <dbReference type="SAM" id="Coils"/>
    </source>
</evidence>
<feature type="domain" description="Kinesin motor" evidence="8">
    <location>
        <begin position="485"/>
        <end position="846"/>
    </location>
</feature>
<dbReference type="GO" id="GO:0008017">
    <property type="term" value="F:microtubule binding"/>
    <property type="evidence" value="ECO:0007669"/>
    <property type="project" value="InterPro"/>
</dbReference>
<dbReference type="InterPro" id="IPR027640">
    <property type="entry name" value="Kinesin-like_fam"/>
</dbReference>
<dbReference type="Proteomes" id="UP000243686">
    <property type="component" value="Unassembled WGS sequence"/>
</dbReference>
<evidence type="ECO:0000256" key="4">
    <source>
        <dbReference type="ARBA" id="ARBA00023212"/>
    </source>
</evidence>
<dbReference type="InterPro" id="IPR027417">
    <property type="entry name" value="P-loop_NTPase"/>
</dbReference>
<evidence type="ECO:0000259" key="8">
    <source>
        <dbReference type="PROSITE" id="PS50067"/>
    </source>
</evidence>
<keyword evidence="5" id="KW-0505">Motor protein</keyword>
<dbReference type="Pfam" id="PF00225">
    <property type="entry name" value="Kinesin"/>
    <property type="match status" value="2"/>
</dbReference>
<keyword evidence="10" id="KW-1185">Reference proteome</keyword>
<dbReference type="GO" id="GO:0007018">
    <property type="term" value="P:microtubule-based movement"/>
    <property type="evidence" value="ECO:0007669"/>
    <property type="project" value="InterPro"/>
</dbReference>
<feature type="region of interest" description="Disordered" evidence="7">
    <location>
        <begin position="745"/>
        <end position="770"/>
    </location>
</feature>
<keyword evidence="4" id="KW-0206">Cytoskeleton</keyword>
<dbReference type="PROSITE" id="PS50067">
    <property type="entry name" value="KINESIN_MOTOR_2"/>
    <property type="match status" value="1"/>
</dbReference>
<comment type="subcellular location">
    <subcellularLocation>
        <location evidence="1">Cytoplasm</location>
        <location evidence="1">Cytoskeleton</location>
    </subcellularLocation>
</comment>
<dbReference type="SMART" id="SM00129">
    <property type="entry name" value="KISc"/>
    <property type="match status" value="1"/>
</dbReference>
<evidence type="ECO:0000256" key="1">
    <source>
        <dbReference type="ARBA" id="ARBA00004245"/>
    </source>
</evidence>
<dbReference type="AlphaFoldDB" id="A0A1S8X0C4"/>
<keyword evidence="4" id="KW-0963">Cytoplasm</keyword>
<evidence type="ECO:0000256" key="5">
    <source>
        <dbReference type="PROSITE-ProRule" id="PRU00283"/>
    </source>
</evidence>
<gene>
    <name evidence="9" type="ORF">X801_04016</name>
</gene>
<keyword evidence="3 5" id="KW-0067">ATP-binding</keyword>
<feature type="coiled-coil region" evidence="6">
    <location>
        <begin position="355"/>
        <end position="389"/>
    </location>
</feature>
<name>A0A1S8X0C4_OPIVI</name>
<reference evidence="9 10" key="1">
    <citation type="submission" date="2015-03" db="EMBL/GenBank/DDBJ databases">
        <title>Draft genome of the nematode, Opisthorchis viverrini.</title>
        <authorList>
            <person name="Mitreva M."/>
        </authorList>
    </citation>
    <scope>NUCLEOTIDE SEQUENCE [LARGE SCALE GENOMIC DNA]</scope>
    <source>
        <strain evidence="9">Khon Kaen</strain>
    </source>
</reference>
<feature type="region of interest" description="Disordered" evidence="7">
    <location>
        <begin position="393"/>
        <end position="413"/>
    </location>
</feature>